<sequence length="908" mass="93592">MAERTVAVRLSVKVAEYNKAMQEAAQSTRKVGSEAEKLAQARESFDALGRAGMVAGGLMAAGVAVAVKRFADFDAAMSNVKAATHETSANMDLLRDAAIDAGSSTVYSAEEAAGAIEELAKAGVSTADILAGGLAGALDLAAAGELDVARAAEVTSTALNQFGLSGDDAAHVADVLAAGAGKAMGSVDDLANGLKFVGPVAASMGVSLEETTGVLALFAQQGIIGEQAGTSLRGVLSSLTSPSSQARKEIERLGLTLYDSQGNFLGLENAAQQLSGAYSNMDGASRDASLGIIFGRETVTAATALYRAGAKGVQEWTAAVDDSGYAAATARDRLDNLNGDLEALSGAMDAALIQTGAAANDTLRGLVQSITGLIDVYNDLPEPVQDAVLAVAGGTAAVTLFGGAAFSAVPKFLEMKATLDASGMSIGRVAAGAGIAGLALGGLFAIVGELAKRHAEAQARARAYADTLEEGTNNLTNASRDFAKENLAAEQSWLWISRGSAYDAAEKLGISLTTVTDAATGNVDALKELQGVLAAGEGQTEAAQEMADRLGISLGDVSSASTVLTEAVLGENRSIEDAIRLNEQKNSVTEVAAEVTKTAADAYLEAADQAGGLNDQLNQLIDTINEANGVGQDAIISNIEYQNALANVDDTIARAREGQEGYSITLDQGTEAGRNNLDMLVDLASKSQDAAQAQYNASQNTDEFRQALINGREDLIRRAQDLGYTAEEAQSLADKIYAIPPEKEFQVIGETASAQQRVERFLAAINAIPSGKTVTLSANVGGLGAIVGASANGNLYDHSRAFADGGIVQTGIYSARPAAIHKFAEPETVWEAYISGKPDQRDRNIGIWQEAGNRLGIQTVAPAASPVVYVENPFTGDYLLGRVKSVADASSVDAVTGLTSSFRGGRRV</sequence>
<evidence type="ECO:0000259" key="4">
    <source>
        <dbReference type="Pfam" id="PF10145"/>
    </source>
</evidence>
<evidence type="ECO:0000313" key="5">
    <source>
        <dbReference type="EMBL" id="GLJ79759.1"/>
    </source>
</evidence>
<reference evidence="5" key="1">
    <citation type="journal article" date="2014" name="Int. J. Syst. Evol. Microbiol.">
        <title>Complete genome sequence of Corynebacterium casei LMG S-19264T (=DSM 44701T), isolated from a smear-ripened cheese.</title>
        <authorList>
            <consortium name="US DOE Joint Genome Institute (JGI-PGF)"/>
            <person name="Walter F."/>
            <person name="Albersmeier A."/>
            <person name="Kalinowski J."/>
            <person name="Ruckert C."/>
        </authorList>
    </citation>
    <scope>NUCLEOTIDE SEQUENCE</scope>
    <source>
        <strain evidence="5">VKM Ac-1447</strain>
    </source>
</reference>
<evidence type="ECO:0000256" key="1">
    <source>
        <dbReference type="ARBA" id="ARBA00022612"/>
    </source>
</evidence>
<dbReference type="EMBL" id="BSEO01000005">
    <property type="protein sequence ID" value="GLJ79759.1"/>
    <property type="molecule type" value="Genomic_DNA"/>
</dbReference>
<keyword evidence="3" id="KW-1133">Transmembrane helix</keyword>
<accession>A0A9W6HFT4</accession>
<dbReference type="PANTHER" id="PTHR37813">
    <property type="entry name" value="FELS-2 PROPHAGE PROTEIN"/>
    <property type="match status" value="1"/>
</dbReference>
<feature type="transmembrane region" description="Helical" evidence="3">
    <location>
        <begin position="429"/>
        <end position="448"/>
    </location>
</feature>
<dbReference type="AlphaFoldDB" id="A0A9W6HFT4"/>
<dbReference type="NCBIfam" id="TIGR01760">
    <property type="entry name" value="tape_meas_TP901"/>
    <property type="match status" value="1"/>
</dbReference>
<dbReference type="PANTHER" id="PTHR37813:SF1">
    <property type="entry name" value="FELS-2 PROPHAGE PROTEIN"/>
    <property type="match status" value="1"/>
</dbReference>
<proteinExistence type="predicted"/>
<protein>
    <submittedName>
        <fullName evidence="5">Phage tail tape measure protein</fullName>
    </submittedName>
</protein>
<keyword evidence="6" id="KW-1185">Reference proteome</keyword>
<dbReference type="Proteomes" id="UP001142317">
    <property type="component" value="Unassembled WGS sequence"/>
</dbReference>
<dbReference type="RefSeq" id="WP_210007486.1">
    <property type="nucleotide sequence ID" value="NZ_BSEO01000005.1"/>
</dbReference>
<evidence type="ECO:0000256" key="2">
    <source>
        <dbReference type="SAM" id="Coils"/>
    </source>
</evidence>
<keyword evidence="3" id="KW-0472">Membrane</keyword>
<feature type="transmembrane region" description="Helical" evidence="3">
    <location>
        <begin position="387"/>
        <end position="409"/>
    </location>
</feature>
<evidence type="ECO:0000256" key="3">
    <source>
        <dbReference type="SAM" id="Phobius"/>
    </source>
</evidence>
<feature type="domain" description="Phage tail tape measure protein" evidence="4">
    <location>
        <begin position="95"/>
        <end position="295"/>
    </location>
</feature>
<keyword evidence="3" id="KW-0812">Transmembrane</keyword>
<keyword evidence="2" id="KW-0175">Coiled coil</keyword>
<dbReference type="InterPro" id="IPR010090">
    <property type="entry name" value="Phage_tape_meas"/>
</dbReference>
<keyword evidence="1" id="KW-1188">Viral release from host cell</keyword>
<comment type="caution">
    <text evidence="5">The sequence shown here is derived from an EMBL/GenBank/DDBJ whole genome shotgun (WGS) entry which is preliminary data.</text>
</comment>
<name>A0A9W6HFT4_9MICO</name>
<evidence type="ECO:0000313" key="6">
    <source>
        <dbReference type="Proteomes" id="UP001142317"/>
    </source>
</evidence>
<gene>
    <name evidence="5" type="ORF">GCM10017586_14410</name>
</gene>
<dbReference type="Pfam" id="PF10145">
    <property type="entry name" value="PhageMin_Tail"/>
    <property type="match status" value="1"/>
</dbReference>
<reference evidence="5" key="2">
    <citation type="submission" date="2023-01" db="EMBL/GenBank/DDBJ databases">
        <authorList>
            <person name="Sun Q."/>
            <person name="Evtushenko L."/>
        </authorList>
    </citation>
    <scope>NUCLEOTIDE SEQUENCE</scope>
    <source>
        <strain evidence="5">VKM Ac-1447</strain>
    </source>
</reference>
<organism evidence="5 6">
    <name type="scientific">Microbacterium imperiale</name>
    <dbReference type="NCBI Taxonomy" id="33884"/>
    <lineage>
        <taxon>Bacteria</taxon>
        <taxon>Bacillati</taxon>
        <taxon>Actinomycetota</taxon>
        <taxon>Actinomycetes</taxon>
        <taxon>Micrococcales</taxon>
        <taxon>Microbacteriaceae</taxon>
        <taxon>Microbacterium</taxon>
    </lineage>
</organism>
<feature type="coiled-coil region" evidence="2">
    <location>
        <begin position="327"/>
        <end position="354"/>
    </location>
</feature>